<sequence>MNETEQVIDGLDEVEIANTSIDEIDSENINLIFVGIDKSGSMGMYERDMVKALSDFKDALINSKECDEILVARADFSDSATVGGYKRITEFDTSYSTDGCTAMYDTIIDGTEKLKEYRDFLKNEGMRVKAVFAIFGDGMDNSSQPGGFAKAKKAVEYLNVEEIVTAFISFGGQATQEAKDLGFKNILDVSSSASELRRAFNCLSKSVIENSKSAVSKQDDFFDV</sequence>
<dbReference type="InterPro" id="IPR036465">
    <property type="entry name" value="vWFA_dom_sf"/>
</dbReference>
<dbReference type="EMBL" id="BK014913">
    <property type="protein sequence ID" value="DAD82234.1"/>
    <property type="molecule type" value="Genomic_DNA"/>
</dbReference>
<protein>
    <submittedName>
        <fullName evidence="1">Cobalamin biosynthesis protein</fullName>
    </submittedName>
</protein>
<evidence type="ECO:0000313" key="1">
    <source>
        <dbReference type="EMBL" id="DAD82161.1"/>
    </source>
</evidence>
<dbReference type="Gene3D" id="3.40.50.410">
    <property type="entry name" value="von Willebrand factor, type A domain"/>
    <property type="match status" value="1"/>
</dbReference>
<reference evidence="1" key="1">
    <citation type="journal article" date="2021" name="Proc. Natl. Acad. Sci. U.S.A.">
        <title>A Catalog of Tens of Thousands of Viruses from Human Metagenomes Reveals Hidden Associations with Chronic Diseases.</title>
        <authorList>
            <person name="Tisza M.J."/>
            <person name="Buck C.B."/>
        </authorList>
    </citation>
    <scope>NUCLEOTIDE SEQUENCE</scope>
    <source>
        <strain evidence="1">CtwQg18</strain>
    </source>
</reference>
<proteinExistence type="predicted"/>
<accession>A0A8S5MIF8</accession>
<dbReference type="EMBL" id="BK014913">
    <property type="protein sequence ID" value="DAD82161.1"/>
    <property type="molecule type" value="Genomic_DNA"/>
</dbReference>
<name>A0A8S5MIF8_9CAUD</name>
<dbReference type="SUPFAM" id="SSF53300">
    <property type="entry name" value="vWA-like"/>
    <property type="match status" value="1"/>
</dbReference>
<organism evidence="1">
    <name type="scientific">Siphoviridae sp. ctwQg18</name>
    <dbReference type="NCBI Taxonomy" id="2826516"/>
    <lineage>
        <taxon>Viruses</taxon>
        <taxon>Duplodnaviria</taxon>
        <taxon>Heunggongvirae</taxon>
        <taxon>Uroviricota</taxon>
        <taxon>Caudoviricetes</taxon>
    </lineage>
</organism>